<keyword evidence="2" id="KW-1185">Reference proteome</keyword>
<dbReference type="EMBL" id="JARHUD010000011">
    <property type="protein sequence ID" value="MDF2097322.1"/>
    <property type="molecule type" value="Genomic_DNA"/>
</dbReference>
<dbReference type="InterPro" id="IPR021251">
    <property type="entry name" value="DUF2793"/>
</dbReference>
<reference evidence="1 2" key="1">
    <citation type="submission" date="2023-03" db="EMBL/GenBank/DDBJ databases">
        <title>Fodinicurvata sp. CAU 1616 isolated from sea sendiment.</title>
        <authorList>
            <person name="Kim W."/>
        </authorList>
    </citation>
    <scope>NUCLEOTIDE SEQUENCE [LARGE SCALE GENOMIC DNA]</scope>
    <source>
        <strain evidence="1 2">CAU 1616</strain>
    </source>
</reference>
<evidence type="ECO:0000313" key="2">
    <source>
        <dbReference type="Proteomes" id="UP001215503"/>
    </source>
</evidence>
<dbReference type="Pfam" id="PF10983">
    <property type="entry name" value="DUF2793"/>
    <property type="match status" value="1"/>
</dbReference>
<organism evidence="1 2">
    <name type="scientific">Aquibaculum arenosum</name>
    <dbReference type="NCBI Taxonomy" id="3032591"/>
    <lineage>
        <taxon>Bacteria</taxon>
        <taxon>Pseudomonadati</taxon>
        <taxon>Pseudomonadota</taxon>
        <taxon>Alphaproteobacteria</taxon>
        <taxon>Rhodospirillales</taxon>
        <taxon>Rhodovibrionaceae</taxon>
        <taxon>Aquibaculum</taxon>
    </lineage>
</organism>
<comment type="caution">
    <text evidence="1">The sequence shown here is derived from an EMBL/GenBank/DDBJ whole genome shotgun (WGS) entry which is preliminary data.</text>
</comment>
<protein>
    <submittedName>
        <fullName evidence="1">DUF2793 domain-containing protein</fullName>
    </submittedName>
</protein>
<accession>A0ABT5YQS1</accession>
<dbReference type="Proteomes" id="UP001215503">
    <property type="component" value="Unassembled WGS sequence"/>
</dbReference>
<dbReference type="RefSeq" id="WP_275824104.1">
    <property type="nucleotide sequence ID" value="NZ_JARHUD010000011.1"/>
</dbReference>
<evidence type="ECO:0000313" key="1">
    <source>
        <dbReference type="EMBL" id="MDF2097322.1"/>
    </source>
</evidence>
<sequence length="210" mass="22807">MSETPRLGLPYLDMGQAQKEMTHNEALARLDGLVQATCLEVRSDPPGSPSEGDVYLVGDSATGDWEGQEDSLAAWHQGWHFTAPEAGWRVYDQARDRLLTHDGGQWRVVPALQIPSLDNGWIGYGSGYAGIRYYRDAEGRVTIEGVMQAGSDGVVFTLLEGYRPAEALMFCCWSGGGPYRVDVRANGEVEVQASNTVFSSLAGINFMAVG</sequence>
<gene>
    <name evidence="1" type="ORF">P2G67_15180</name>
</gene>
<proteinExistence type="predicted"/>
<name>A0ABT5YQS1_9PROT</name>